<organism evidence="1 2">
    <name type="scientific">Paenibacillus profundus</name>
    <dbReference type="NCBI Taxonomy" id="1173085"/>
    <lineage>
        <taxon>Bacteria</taxon>
        <taxon>Bacillati</taxon>
        <taxon>Bacillota</taxon>
        <taxon>Bacilli</taxon>
        <taxon>Bacillales</taxon>
        <taxon>Paenibacillaceae</taxon>
        <taxon>Paenibacillus</taxon>
    </lineage>
</organism>
<dbReference type="RefSeq" id="WP_233696544.1">
    <property type="nucleotide sequence ID" value="NZ_JAJNBZ010000005.1"/>
</dbReference>
<evidence type="ECO:0000313" key="2">
    <source>
        <dbReference type="Proteomes" id="UP001199916"/>
    </source>
</evidence>
<sequence length="160" mass="18507">MAQLKNLTLTQVKKETNEKYKPKKQVVFDNNTKVDVETVFRPSRKNKLKAELLRILTEALTTKQPFDAGLILGLETMLAIKYFTSLKTDAETFEQYMEMLHLLNDGDYTEKILDAFEIDELHMLFEELDAALGVFNQAIDKELEKWNSEHADTEKDTETA</sequence>
<comment type="caution">
    <text evidence="1">The sequence shown here is derived from an EMBL/GenBank/DDBJ whole genome shotgun (WGS) entry which is preliminary data.</text>
</comment>
<gene>
    <name evidence="1" type="ORF">LQV63_09905</name>
</gene>
<proteinExistence type="predicted"/>
<reference evidence="1 2" key="1">
    <citation type="submission" date="2021-11" db="EMBL/GenBank/DDBJ databases">
        <title>Draft genome sequence of Paenibacillus profundus YoMME, a new Gram-positive bacteria with exoelectrogenic properties.</title>
        <authorList>
            <person name="Hubenova Y."/>
            <person name="Hubenova E."/>
            <person name="Manasiev Y."/>
            <person name="Peykov S."/>
            <person name="Mitov M."/>
        </authorList>
    </citation>
    <scope>NUCLEOTIDE SEQUENCE [LARGE SCALE GENOMIC DNA]</scope>
    <source>
        <strain evidence="1 2">YoMME</strain>
    </source>
</reference>
<keyword evidence="2" id="KW-1185">Reference proteome</keyword>
<accession>A0ABS8YGZ5</accession>
<dbReference type="Proteomes" id="UP001199916">
    <property type="component" value="Unassembled WGS sequence"/>
</dbReference>
<name>A0ABS8YGZ5_9BACL</name>
<evidence type="ECO:0000313" key="1">
    <source>
        <dbReference type="EMBL" id="MCE5169626.1"/>
    </source>
</evidence>
<dbReference type="EMBL" id="JAJNBZ010000005">
    <property type="protein sequence ID" value="MCE5169626.1"/>
    <property type="molecule type" value="Genomic_DNA"/>
</dbReference>
<protein>
    <submittedName>
        <fullName evidence="1">Uncharacterized protein</fullName>
    </submittedName>
</protein>